<dbReference type="EMBL" id="BTGU01000001">
    <property type="protein sequence ID" value="GMN26212.1"/>
    <property type="molecule type" value="Genomic_DNA"/>
</dbReference>
<dbReference type="FunFam" id="3.30.70.330:FF:000525">
    <property type="entry name" value="RNA-binding protein 8A"/>
    <property type="match status" value="1"/>
</dbReference>
<feature type="compositionally biased region" description="Acidic residues" evidence="15">
    <location>
        <begin position="7"/>
        <end position="25"/>
    </location>
</feature>
<evidence type="ECO:0000256" key="6">
    <source>
        <dbReference type="ARBA" id="ARBA00022664"/>
    </source>
</evidence>
<evidence type="ECO:0000256" key="8">
    <source>
        <dbReference type="ARBA" id="ARBA00022845"/>
    </source>
</evidence>
<evidence type="ECO:0000256" key="14">
    <source>
        <dbReference type="PROSITE-ProRule" id="PRU00176"/>
    </source>
</evidence>
<protein>
    <recommendedName>
        <fullName evidence="13">RNA-binding protein 8A</fullName>
    </recommendedName>
</protein>
<keyword evidence="4" id="KW-0813">Transport</keyword>
<evidence type="ECO:0000256" key="10">
    <source>
        <dbReference type="ARBA" id="ARBA00023161"/>
    </source>
</evidence>
<dbReference type="GO" id="GO:0051028">
    <property type="term" value="P:mRNA transport"/>
    <property type="evidence" value="ECO:0007669"/>
    <property type="project" value="UniProtKB-KW"/>
</dbReference>
<evidence type="ECO:0000256" key="9">
    <source>
        <dbReference type="ARBA" id="ARBA00022884"/>
    </source>
</evidence>
<evidence type="ECO:0000256" key="12">
    <source>
        <dbReference type="ARBA" id="ARBA00023242"/>
    </source>
</evidence>
<evidence type="ECO:0000256" key="7">
    <source>
        <dbReference type="ARBA" id="ARBA00022816"/>
    </source>
</evidence>
<proteinExistence type="inferred from homology"/>
<keyword evidence="12" id="KW-0539">Nucleus</keyword>
<keyword evidence="7" id="KW-0509">mRNA transport</keyword>
<evidence type="ECO:0000256" key="2">
    <source>
        <dbReference type="ARBA" id="ARBA00004496"/>
    </source>
</evidence>
<evidence type="ECO:0000313" key="17">
    <source>
        <dbReference type="EMBL" id="GMN26212.1"/>
    </source>
</evidence>
<dbReference type="GO" id="GO:0006417">
    <property type="term" value="P:regulation of translation"/>
    <property type="evidence" value="ECO:0007669"/>
    <property type="project" value="UniProtKB-KW"/>
</dbReference>
<evidence type="ECO:0000256" key="5">
    <source>
        <dbReference type="ARBA" id="ARBA00022490"/>
    </source>
</evidence>
<evidence type="ECO:0000256" key="4">
    <source>
        <dbReference type="ARBA" id="ARBA00022448"/>
    </source>
</evidence>
<evidence type="ECO:0000256" key="13">
    <source>
        <dbReference type="ARBA" id="ARBA00077711"/>
    </source>
</evidence>
<dbReference type="InterPro" id="IPR035979">
    <property type="entry name" value="RBD_domain_sf"/>
</dbReference>
<keyword evidence="6" id="KW-0507">mRNA processing</keyword>
<dbReference type="SMART" id="SM00360">
    <property type="entry name" value="RRM"/>
    <property type="match status" value="1"/>
</dbReference>
<comment type="similarity">
    <text evidence="3">Belongs to the RBM8A family.</text>
</comment>
<evidence type="ECO:0000256" key="3">
    <source>
        <dbReference type="ARBA" id="ARBA00007987"/>
    </source>
</evidence>
<keyword evidence="9 14" id="KW-0694">RNA-binding</keyword>
<sequence>MANADVEAVDFEPEDDDLMDEDGAADADASASPRAPLPKLKSAITGGGASSSLLPQKKTKGRGFREDPNADRNSRLAGADFDSLKSSDGLEPQRSIEGWIILVTGVHEEAQEDDLQNAFGEFGEIKNLHLNLDRRTGFVKGYALIEYESFEEAQAAISGLNGAEFLTQTISVDWSFTNGSFLDNKKKNTRLETYLEHSGEPSDVMSCVVLSLVEGMD</sequence>
<dbReference type="GO" id="GO:0008380">
    <property type="term" value="P:RNA splicing"/>
    <property type="evidence" value="ECO:0007669"/>
    <property type="project" value="UniProtKB-KW"/>
</dbReference>
<evidence type="ECO:0000256" key="11">
    <source>
        <dbReference type="ARBA" id="ARBA00023187"/>
    </source>
</evidence>
<dbReference type="Gene3D" id="3.30.70.330">
    <property type="match status" value="1"/>
</dbReference>
<dbReference type="GO" id="GO:0000184">
    <property type="term" value="P:nuclear-transcribed mRNA catabolic process, nonsense-mediated decay"/>
    <property type="evidence" value="ECO:0007669"/>
    <property type="project" value="UniProtKB-KW"/>
</dbReference>
<comment type="caution">
    <text evidence="17">The sequence shown here is derived from an EMBL/GenBank/DDBJ whole genome shotgun (WGS) entry which is preliminary data.</text>
</comment>
<dbReference type="InterPro" id="IPR000504">
    <property type="entry name" value="RRM_dom"/>
</dbReference>
<dbReference type="GO" id="GO:0003729">
    <property type="term" value="F:mRNA binding"/>
    <property type="evidence" value="ECO:0007669"/>
    <property type="project" value="InterPro"/>
</dbReference>
<keyword evidence="18" id="KW-1185">Reference proteome</keyword>
<dbReference type="SUPFAM" id="SSF54928">
    <property type="entry name" value="RNA-binding domain, RBD"/>
    <property type="match status" value="1"/>
</dbReference>
<dbReference type="GO" id="GO:0006397">
    <property type="term" value="P:mRNA processing"/>
    <property type="evidence" value="ECO:0007669"/>
    <property type="project" value="UniProtKB-KW"/>
</dbReference>
<evidence type="ECO:0000256" key="15">
    <source>
        <dbReference type="SAM" id="MobiDB-lite"/>
    </source>
</evidence>
<feature type="domain" description="RRM" evidence="16">
    <location>
        <begin position="99"/>
        <end position="177"/>
    </location>
</feature>
<dbReference type="PANTHER" id="PTHR45894">
    <property type="entry name" value="RNA-BINDING PROTEIN 8A"/>
    <property type="match status" value="1"/>
</dbReference>
<dbReference type="PROSITE" id="PS50102">
    <property type="entry name" value="RRM"/>
    <property type="match status" value="1"/>
</dbReference>
<dbReference type="Pfam" id="PF00076">
    <property type="entry name" value="RRM_1"/>
    <property type="match status" value="1"/>
</dbReference>
<evidence type="ECO:0000259" key="16">
    <source>
        <dbReference type="PROSITE" id="PS50102"/>
    </source>
</evidence>
<dbReference type="PRINTS" id="PR01738">
    <property type="entry name" value="RNABINDINGM8"/>
</dbReference>
<dbReference type="InterPro" id="IPR008111">
    <property type="entry name" value="RNA-bd_8"/>
</dbReference>
<evidence type="ECO:0000313" key="18">
    <source>
        <dbReference type="Proteomes" id="UP001187192"/>
    </source>
</evidence>
<dbReference type="CDD" id="cd12324">
    <property type="entry name" value="RRM_RBM8"/>
    <property type="match status" value="1"/>
</dbReference>
<feature type="region of interest" description="Disordered" evidence="15">
    <location>
        <begin position="1"/>
        <end position="90"/>
    </location>
</feature>
<dbReference type="InterPro" id="IPR033744">
    <property type="entry name" value="RRM_RBM8"/>
</dbReference>
<reference evidence="17" key="1">
    <citation type="submission" date="2023-07" db="EMBL/GenBank/DDBJ databases">
        <title>draft genome sequence of fig (Ficus carica).</title>
        <authorList>
            <person name="Takahashi T."/>
            <person name="Nishimura K."/>
        </authorList>
    </citation>
    <scope>NUCLEOTIDE SEQUENCE</scope>
</reference>
<name>A0AA87YYY4_FICCA</name>
<dbReference type="GO" id="GO:0005634">
    <property type="term" value="C:nucleus"/>
    <property type="evidence" value="ECO:0007669"/>
    <property type="project" value="UniProtKB-SubCell"/>
</dbReference>
<keyword evidence="8" id="KW-0810">Translation regulation</keyword>
<keyword evidence="5" id="KW-0963">Cytoplasm</keyword>
<feature type="compositionally biased region" description="Basic and acidic residues" evidence="15">
    <location>
        <begin position="63"/>
        <end position="74"/>
    </location>
</feature>
<evidence type="ECO:0000256" key="1">
    <source>
        <dbReference type="ARBA" id="ARBA00004123"/>
    </source>
</evidence>
<dbReference type="AlphaFoldDB" id="A0AA87YYY4"/>
<comment type="subcellular location">
    <subcellularLocation>
        <location evidence="2">Cytoplasm</location>
    </subcellularLocation>
    <subcellularLocation>
        <location evidence="1">Nucleus</location>
    </subcellularLocation>
</comment>
<organism evidence="17 18">
    <name type="scientific">Ficus carica</name>
    <name type="common">Common fig</name>
    <dbReference type="NCBI Taxonomy" id="3494"/>
    <lineage>
        <taxon>Eukaryota</taxon>
        <taxon>Viridiplantae</taxon>
        <taxon>Streptophyta</taxon>
        <taxon>Embryophyta</taxon>
        <taxon>Tracheophyta</taxon>
        <taxon>Spermatophyta</taxon>
        <taxon>Magnoliopsida</taxon>
        <taxon>eudicotyledons</taxon>
        <taxon>Gunneridae</taxon>
        <taxon>Pentapetalae</taxon>
        <taxon>rosids</taxon>
        <taxon>fabids</taxon>
        <taxon>Rosales</taxon>
        <taxon>Moraceae</taxon>
        <taxon>Ficeae</taxon>
        <taxon>Ficus</taxon>
    </lineage>
</organism>
<dbReference type="GO" id="GO:0005737">
    <property type="term" value="C:cytoplasm"/>
    <property type="evidence" value="ECO:0007669"/>
    <property type="project" value="UniProtKB-SubCell"/>
</dbReference>
<accession>A0AA87YYY4</accession>
<gene>
    <name evidence="17" type="ORF">TIFTF001_001215</name>
</gene>
<keyword evidence="11" id="KW-0508">mRNA splicing</keyword>
<keyword evidence="10" id="KW-0866">Nonsense-mediated mRNA decay</keyword>
<dbReference type="Proteomes" id="UP001187192">
    <property type="component" value="Unassembled WGS sequence"/>
</dbReference>
<dbReference type="InterPro" id="IPR012677">
    <property type="entry name" value="Nucleotide-bd_a/b_plait_sf"/>
</dbReference>